<evidence type="ECO:0000313" key="3">
    <source>
        <dbReference type="Proteomes" id="UP000606974"/>
    </source>
</evidence>
<organism evidence="2 3">
    <name type="scientific">Endocarpon pusillum</name>
    <dbReference type="NCBI Taxonomy" id="364733"/>
    <lineage>
        <taxon>Eukaryota</taxon>
        <taxon>Fungi</taxon>
        <taxon>Dikarya</taxon>
        <taxon>Ascomycota</taxon>
        <taxon>Pezizomycotina</taxon>
        <taxon>Eurotiomycetes</taxon>
        <taxon>Chaetothyriomycetidae</taxon>
        <taxon>Verrucariales</taxon>
        <taxon>Verrucariaceae</taxon>
        <taxon>Endocarpon</taxon>
    </lineage>
</organism>
<accession>A0A8H7AVH1</accession>
<evidence type="ECO:0000256" key="1">
    <source>
        <dbReference type="SAM" id="MobiDB-lite"/>
    </source>
</evidence>
<name>A0A8H7AVH1_9EURO</name>
<feature type="region of interest" description="Disordered" evidence="1">
    <location>
        <begin position="1"/>
        <end position="96"/>
    </location>
</feature>
<gene>
    <name evidence="2" type="ORF">GJ744_003113</name>
</gene>
<dbReference type="EMBL" id="JAACFV010000016">
    <property type="protein sequence ID" value="KAF7511880.1"/>
    <property type="molecule type" value="Genomic_DNA"/>
</dbReference>
<comment type="caution">
    <text evidence="2">The sequence shown here is derived from an EMBL/GenBank/DDBJ whole genome shotgun (WGS) entry which is preliminary data.</text>
</comment>
<sequence length="96" mass="10805">MVKDRTTRSRSKTSQRSEEMDGTATLLTPTLQEQQHRPGRLLQTPSLTGPYNPITAKKEKWPAGPSNQAEIKKEAPESAYIQEEPRSYNTGPPARR</sequence>
<keyword evidence="3" id="KW-1185">Reference proteome</keyword>
<protein>
    <submittedName>
        <fullName evidence="2">Uncharacterized protein</fullName>
    </submittedName>
</protein>
<reference evidence="2" key="1">
    <citation type="submission" date="2020-02" db="EMBL/GenBank/DDBJ databases">
        <authorList>
            <person name="Palmer J.M."/>
        </authorList>
    </citation>
    <scope>NUCLEOTIDE SEQUENCE</scope>
    <source>
        <strain evidence="2">EPUS1.4</strain>
        <tissue evidence="2">Thallus</tissue>
    </source>
</reference>
<evidence type="ECO:0000313" key="2">
    <source>
        <dbReference type="EMBL" id="KAF7511880.1"/>
    </source>
</evidence>
<dbReference type="Proteomes" id="UP000606974">
    <property type="component" value="Unassembled WGS sequence"/>
</dbReference>
<dbReference type="AlphaFoldDB" id="A0A8H7AVH1"/>
<proteinExistence type="predicted"/>
<dbReference type="OrthoDB" id="10487974at2759"/>